<dbReference type="EMBL" id="CAJNNW010037145">
    <property type="protein sequence ID" value="CAE8739722.1"/>
    <property type="molecule type" value="Genomic_DNA"/>
</dbReference>
<feature type="non-terminal residue" evidence="2">
    <location>
        <position position="431"/>
    </location>
</feature>
<feature type="region of interest" description="Disordered" evidence="1">
    <location>
        <begin position="109"/>
        <end position="128"/>
    </location>
</feature>
<evidence type="ECO:0000313" key="2">
    <source>
        <dbReference type="EMBL" id="CAE8739722.1"/>
    </source>
</evidence>
<feature type="compositionally biased region" description="Basic and acidic residues" evidence="1">
    <location>
        <begin position="45"/>
        <end position="70"/>
    </location>
</feature>
<evidence type="ECO:0000256" key="1">
    <source>
        <dbReference type="SAM" id="MobiDB-lite"/>
    </source>
</evidence>
<sequence>EMGRRSRSRSASGGKRGGKESGSDSGSETPSDSCDEEQDRKKRRDDRDGSGDDRDRSRGKDGSRSRGRDKDRKRRKKSRSRSRSASRDPSPSFSSEDLWRRLEHMGSWKGRGKKEKMRSKLAGTERDELRELEQKLDKRLQQGYRSSCIRTSLMILEHGYDIQQEHMERMLAQVAQRPGVVQVCMTLKLLQIQQDAHVGVDHFLRGLGVLVQRNWPVQILRLWLNLGMPRDQRSLRVLPHDYDDDEKQLASSELEDALGVITDDEEDAKGAQRRTIFITGTKCRPELNGKFERAEDLRAHGRPVYEKKTEIRVKNKGKGKGKGHDANEMKRLLMPHMMDEEEDVREEILVIHYRKDRTNLRTGWWISRHTCNGEGLAWNARDTKGPPSGGWFVIRDRQKLPDPLQIVDSDKKGDVSWSQAGTWSIAWRLLV</sequence>
<accession>A0A813LV74</accession>
<feature type="compositionally biased region" description="Basic residues" evidence="1">
    <location>
        <begin position="71"/>
        <end position="84"/>
    </location>
</feature>
<gene>
    <name evidence="2" type="ORF">PGLA2088_LOCUS49737</name>
</gene>
<reference evidence="2" key="1">
    <citation type="submission" date="2021-02" db="EMBL/GenBank/DDBJ databases">
        <authorList>
            <person name="Dougan E. K."/>
            <person name="Rhodes N."/>
            <person name="Thang M."/>
            <person name="Chan C."/>
        </authorList>
    </citation>
    <scope>NUCLEOTIDE SEQUENCE</scope>
</reference>
<name>A0A813LV74_POLGL</name>
<dbReference type="AlphaFoldDB" id="A0A813LV74"/>
<protein>
    <submittedName>
        <fullName evidence="2">Uncharacterized protein</fullName>
    </submittedName>
</protein>
<proteinExistence type="predicted"/>
<feature type="region of interest" description="Disordered" evidence="1">
    <location>
        <begin position="1"/>
        <end position="98"/>
    </location>
</feature>
<feature type="compositionally biased region" description="Basic residues" evidence="1">
    <location>
        <begin position="110"/>
        <end position="119"/>
    </location>
</feature>
<organism evidence="2 3">
    <name type="scientific">Polarella glacialis</name>
    <name type="common">Dinoflagellate</name>
    <dbReference type="NCBI Taxonomy" id="89957"/>
    <lineage>
        <taxon>Eukaryota</taxon>
        <taxon>Sar</taxon>
        <taxon>Alveolata</taxon>
        <taxon>Dinophyceae</taxon>
        <taxon>Suessiales</taxon>
        <taxon>Suessiaceae</taxon>
        <taxon>Polarella</taxon>
    </lineage>
</organism>
<evidence type="ECO:0000313" key="3">
    <source>
        <dbReference type="Proteomes" id="UP000626109"/>
    </source>
</evidence>
<dbReference type="Proteomes" id="UP000626109">
    <property type="component" value="Unassembled WGS sequence"/>
</dbReference>
<comment type="caution">
    <text evidence="2">The sequence shown here is derived from an EMBL/GenBank/DDBJ whole genome shotgun (WGS) entry which is preliminary data.</text>
</comment>